<proteinExistence type="predicted"/>
<evidence type="ECO:0000313" key="2">
    <source>
        <dbReference type="EMBL" id="PAU85119.1"/>
    </source>
</evidence>
<dbReference type="Proteomes" id="UP000218083">
    <property type="component" value="Unassembled WGS sequence"/>
</dbReference>
<feature type="region of interest" description="Disordered" evidence="1">
    <location>
        <begin position="49"/>
        <end position="94"/>
    </location>
</feature>
<feature type="compositionally biased region" description="Low complexity" evidence="1">
    <location>
        <begin position="69"/>
        <end position="94"/>
    </location>
</feature>
<dbReference type="AlphaFoldDB" id="A0A2A2FKL4"/>
<organism evidence="2 3">
    <name type="scientific">Halorubrum salipaludis</name>
    <dbReference type="NCBI Taxonomy" id="2032630"/>
    <lineage>
        <taxon>Archaea</taxon>
        <taxon>Methanobacteriati</taxon>
        <taxon>Methanobacteriota</taxon>
        <taxon>Stenosarchaea group</taxon>
        <taxon>Halobacteria</taxon>
        <taxon>Halobacteriales</taxon>
        <taxon>Haloferacaceae</taxon>
        <taxon>Halorubrum</taxon>
    </lineage>
</organism>
<gene>
    <name evidence="2" type="ORF">CK500_00150</name>
</gene>
<sequence>MFEADPLTTATLATDAARTALQVGPPADAASQAPAFVQEILAEVGSSAGDAAGGLGETISELTPGGSGVAEAGSDAAEGASDAANGAAGNAPGR</sequence>
<evidence type="ECO:0000313" key="3">
    <source>
        <dbReference type="Proteomes" id="UP000218083"/>
    </source>
</evidence>
<reference evidence="2 3" key="1">
    <citation type="submission" date="2017-08" db="EMBL/GenBank/DDBJ databases">
        <title>The strain WRN001 was isolated from Binhai saline alkaline soil, Tianjin, China.</title>
        <authorList>
            <person name="Liu D."/>
            <person name="Zhang G."/>
        </authorList>
    </citation>
    <scope>NUCLEOTIDE SEQUENCE [LARGE SCALE GENOMIC DNA]</scope>
    <source>
        <strain evidence="2 3">WN019</strain>
    </source>
</reference>
<evidence type="ECO:0000256" key="1">
    <source>
        <dbReference type="SAM" id="MobiDB-lite"/>
    </source>
</evidence>
<name>A0A2A2FKL4_9EURY</name>
<protein>
    <submittedName>
        <fullName evidence="2">Uncharacterized protein</fullName>
    </submittedName>
</protein>
<dbReference type="EMBL" id="NSKC01000001">
    <property type="protein sequence ID" value="PAU85119.1"/>
    <property type="molecule type" value="Genomic_DNA"/>
</dbReference>
<accession>A0A2A2FKL4</accession>
<keyword evidence="3" id="KW-1185">Reference proteome</keyword>
<comment type="caution">
    <text evidence="2">The sequence shown here is derived from an EMBL/GenBank/DDBJ whole genome shotgun (WGS) entry which is preliminary data.</text>
</comment>
<dbReference type="RefSeq" id="WP_095635244.1">
    <property type="nucleotide sequence ID" value="NZ_NSKC01000001.1"/>
</dbReference>